<proteinExistence type="predicted"/>
<keyword evidence="4 5" id="KW-0472">Membrane</keyword>
<dbReference type="Proteomes" id="UP000252124">
    <property type="component" value="Unassembled WGS sequence"/>
</dbReference>
<feature type="transmembrane region" description="Helical" evidence="5">
    <location>
        <begin position="87"/>
        <end position="105"/>
    </location>
</feature>
<evidence type="ECO:0000256" key="5">
    <source>
        <dbReference type="SAM" id="Phobius"/>
    </source>
</evidence>
<keyword evidence="3 5" id="KW-1133">Transmembrane helix</keyword>
<feature type="transmembrane region" description="Helical" evidence="5">
    <location>
        <begin position="198"/>
        <end position="217"/>
    </location>
</feature>
<name>A0ABX9GCD9_9BURK</name>
<evidence type="ECO:0000313" key="6">
    <source>
        <dbReference type="EMBL" id="RBP19262.1"/>
    </source>
</evidence>
<evidence type="ECO:0000256" key="4">
    <source>
        <dbReference type="ARBA" id="ARBA00023136"/>
    </source>
</evidence>
<gene>
    <name evidence="6" type="ORF">DFP87_105339</name>
</gene>
<feature type="transmembrane region" description="Helical" evidence="5">
    <location>
        <begin position="167"/>
        <end position="186"/>
    </location>
</feature>
<dbReference type="Pfam" id="PF03006">
    <property type="entry name" value="HlyIII"/>
    <property type="match status" value="1"/>
</dbReference>
<keyword evidence="7" id="KW-1185">Reference proteome</keyword>
<sequence>MGDTGHPVSWGLSMYEGERFNGATHLAGLALAVGASGWLISRAAELKVDTKQIVSCAVFAASMIAVYASSVLYHCTRGRNKARWAKADHCAIYLLIAGTYTPLAFGPVEHGWGAAMGVAIWLLAAIGISRELWWARGAAPALPLYLAMGWLGVMFAAPIAGALSSAGLAWLLAGAAAYTVGTLFYVNDKRWRHAHGIWHLFVMGGSACHFVTVFGFLRYGTPA</sequence>
<dbReference type="InterPro" id="IPR004254">
    <property type="entry name" value="AdipoR/HlyIII-related"/>
</dbReference>
<evidence type="ECO:0000313" key="7">
    <source>
        <dbReference type="Proteomes" id="UP000252124"/>
    </source>
</evidence>
<keyword evidence="2 5" id="KW-0812">Transmembrane</keyword>
<feature type="transmembrane region" description="Helical" evidence="5">
    <location>
        <begin position="52"/>
        <end position="75"/>
    </location>
</feature>
<accession>A0ABX9GCD9</accession>
<reference evidence="6 7" key="1">
    <citation type="submission" date="2018-06" db="EMBL/GenBank/DDBJ databases">
        <title>Genomic Encyclopedia of Type Strains, Phase III (KMG-III): the genomes of soil and plant-associated and newly described type strains.</title>
        <authorList>
            <person name="Whitman W."/>
        </authorList>
    </citation>
    <scope>NUCLEOTIDE SEQUENCE [LARGE SCALE GENOMIC DNA]</scope>
    <source>
        <strain evidence="6 7">CECT 7342</strain>
    </source>
</reference>
<dbReference type="EMBL" id="QNRM01000005">
    <property type="protein sequence ID" value="RBP19262.1"/>
    <property type="molecule type" value="Genomic_DNA"/>
</dbReference>
<feature type="transmembrane region" description="Helical" evidence="5">
    <location>
        <begin position="111"/>
        <end position="129"/>
    </location>
</feature>
<organism evidence="6 7">
    <name type="scientific">Achromobacter marplatensis</name>
    <dbReference type="NCBI Taxonomy" id="470868"/>
    <lineage>
        <taxon>Bacteria</taxon>
        <taxon>Pseudomonadati</taxon>
        <taxon>Pseudomonadota</taxon>
        <taxon>Betaproteobacteria</taxon>
        <taxon>Burkholderiales</taxon>
        <taxon>Alcaligenaceae</taxon>
        <taxon>Achromobacter</taxon>
    </lineage>
</organism>
<feature type="transmembrane region" description="Helical" evidence="5">
    <location>
        <begin position="20"/>
        <end position="40"/>
    </location>
</feature>
<protein>
    <submittedName>
        <fullName evidence="6">Hemolysin III</fullName>
    </submittedName>
</protein>
<dbReference type="PANTHER" id="PTHR20855:SF3">
    <property type="entry name" value="LD03007P"/>
    <property type="match status" value="1"/>
</dbReference>
<dbReference type="PANTHER" id="PTHR20855">
    <property type="entry name" value="ADIPOR/PROGESTIN RECEPTOR-RELATED"/>
    <property type="match status" value="1"/>
</dbReference>
<evidence type="ECO:0000256" key="2">
    <source>
        <dbReference type="ARBA" id="ARBA00022692"/>
    </source>
</evidence>
<feature type="transmembrane region" description="Helical" evidence="5">
    <location>
        <begin position="141"/>
        <end position="161"/>
    </location>
</feature>
<evidence type="ECO:0000256" key="3">
    <source>
        <dbReference type="ARBA" id="ARBA00022989"/>
    </source>
</evidence>
<comment type="subcellular location">
    <subcellularLocation>
        <location evidence="1">Membrane</location>
        <topology evidence="1">Multi-pass membrane protein</topology>
    </subcellularLocation>
</comment>
<evidence type="ECO:0000256" key="1">
    <source>
        <dbReference type="ARBA" id="ARBA00004141"/>
    </source>
</evidence>
<comment type="caution">
    <text evidence="6">The sequence shown here is derived from an EMBL/GenBank/DDBJ whole genome shotgun (WGS) entry which is preliminary data.</text>
</comment>